<evidence type="ECO:0000313" key="3">
    <source>
        <dbReference type="WBParaSite" id="ACRNAN_scaffold27757.g28077.t1"/>
    </source>
</evidence>
<organism evidence="2 3">
    <name type="scientific">Acrobeloides nanus</name>
    <dbReference type="NCBI Taxonomy" id="290746"/>
    <lineage>
        <taxon>Eukaryota</taxon>
        <taxon>Metazoa</taxon>
        <taxon>Ecdysozoa</taxon>
        <taxon>Nematoda</taxon>
        <taxon>Chromadorea</taxon>
        <taxon>Rhabditida</taxon>
        <taxon>Tylenchina</taxon>
        <taxon>Cephalobomorpha</taxon>
        <taxon>Cephaloboidea</taxon>
        <taxon>Cephalobidae</taxon>
        <taxon>Acrobeloides</taxon>
    </lineage>
</organism>
<keyword evidence="2" id="KW-1185">Reference proteome</keyword>
<protein>
    <submittedName>
        <fullName evidence="3">Uncharacterized protein</fullName>
    </submittedName>
</protein>
<evidence type="ECO:0000313" key="2">
    <source>
        <dbReference type="Proteomes" id="UP000887540"/>
    </source>
</evidence>
<feature type="region of interest" description="Disordered" evidence="1">
    <location>
        <begin position="21"/>
        <end position="43"/>
    </location>
</feature>
<dbReference type="WBParaSite" id="ACRNAN_scaffold27757.g28077.t1">
    <property type="protein sequence ID" value="ACRNAN_scaffold27757.g28077.t1"/>
    <property type="gene ID" value="ACRNAN_scaffold27757.g28077"/>
</dbReference>
<sequence length="120" mass="13475">FYMVKLRLGMPTTEEIVQDEDKVDEDNENISPAKNETAISDEDDDFYNDNINFVGIEADPISTTSKTVSATQKTKVINSDDEMSVSPTVQDEPTDEIVHKKRTDLSSRRIILSDSEDEGD</sequence>
<dbReference type="Proteomes" id="UP000887540">
    <property type="component" value="Unplaced"/>
</dbReference>
<dbReference type="AlphaFoldDB" id="A0A914DI70"/>
<name>A0A914DI70_9BILA</name>
<feature type="compositionally biased region" description="Polar residues" evidence="1">
    <location>
        <begin position="29"/>
        <end position="38"/>
    </location>
</feature>
<accession>A0A914DI70</accession>
<evidence type="ECO:0000256" key="1">
    <source>
        <dbReference type="SAM" id="MobiDB-lite"/>
    </source>
</evidence>
<reference evidence="3" key="1">
    <citation type="submission" date="2022-11" db="UniProtKB">
        <authorList>
            <consortium name="WormBaseParasite"/>
        </authorList>
    </citation>
    <scope>IDENTIFICATION</scope>
</reference>
<proteinExistence type="predicted"/>
<feature type="region of interest" description="Disordered" evidence="1">
    <location>
        <begin position="78"/>
        <end position="102"/>
    </location>
</feature>